<protein>
    <recommendedName>
        <fullName evidence="4">diacylglycerol O-acyltransferase</fullName>
        <ecNumber evidence="4">2.3.1.20</ecNumber>
    </recommendedName>
</protein>
<keyword evidence="5" id="KW-0444">Lipid biosynthesis</keyword>
<keyword evidence="7" id="KW-0319">Glycerol metabolism</keyword>
<sequence>MTSRDALNLYLESPHTSAILIHAFVVDVAAGPGAGLRTHADAVAYARSIVHLDPIFRQRLHRFPGDVHYPFWVDDPDADVDSHVTVTHQQDGDVEIVRRRTVELSREFFDFTTGPAWQLHFLVDLHGVDGVPDGGTVMIAKFHHSAIDGVSASDLISRMLSPTPAEPRPETAEVPVPGRVRALSRVPADLVRLAAVAVRWSTRSRTGTPPASSTAPTAVPATRFNGDKEPDMSWDLTWFDLDRIRRVKSAYPGTTVNDMLTAIISLALSTYLEERGELPAGSLSISMPMSTRSLTDATTANQLTPMMVDLHTDVPDPAERLRRIHESLVAAKESVARSTERTGPPHPLGALPSVVVPVIGALTRAPSTDPATAPVTTMLSNVSYGRGPLALLGAPVVGCYGVLPAVRGVHLTHSARSVGTSISLSVAANGQSLPDIEHYMDIVRHALDLLDPDVDTTRA</sequence>
<comment type="catalytic activity">
    <reaction evidence="10">
        <text>an acyl-CoA + a 1,2-diacyl-sn-glycerol = a triacyl-sn-glycerol + CoA</text>
        <dbReference type="Rhea" id="RHEA:10868"/>
        <dbReference type="ChEBI" id="CHEBI:17815"/>
        <dbReference type="ChEBI" id="CHEBI:57287"/>
        <dbReference type="ChEBI" id="CHEBI:58342"/>
        <dbReference type="ChEBI" id="CHEBI:64615"/>
        <dbReference type="EC" id="2.3.1.20"/>
    </reaction>
</comment>
<dbReference type="GO" id="GO:0016746">
    <property type="term" value="F:acyltransferase activity"/>
    <property type="evidence" value="ECO:0007669"/>
    <property type="project" value="UniProtKB-KW"/>
</dbReference>
<keyword evidence="9 14" id="KW-0012">Acyltransferase</keyword>
<evidence type="ECO:0000256" key="9">
    <source>
        <dbReference type="ARBA" id="ARBA00023315"/>
    </source>
</evidence>
<feature type="domain" description="O-acyltransferase WSD1-like N-terminal" evidence="12">
    <location>
        <begin position="1"/>
        <end position="259"/>
    </location>
</feature>
<name>A0ABS2KWN6_9NOCA</name>
<evidence type="ECO:0000256" key="2">
    <source>
        <dbReference type="ARBA" id="ARBA00005189"/>
    </source>
</evidence>
<dbReference type="SUPFAM" id="SSF52777">
    <property type="entry name" value="CoA-dependent acyltransferases"/>
    <property type="match status" value="1"/>
</dbReference>
<evidence type="ECO:0000256" key="11">
    <source>
        <dbReference type="SAM" id="MobiDB-lite"/>
    </source>
</evidence>
<dbReference type="Gene3D" id="3.30.559.10">
    <property type="entry name" value="Chloramphenicol acetyltransferase-like domain"/>
    <property type="match status" value="1"/>
</dbReference>
<accession>A0ABS2KWN6</accession>
<dbReference type="Pfam" id="PF06974">
    <property type="entry name" value="WS_DGAT_C"/>
    <property type="match status" value="1"/>
</dbReference>
<dbReference type="Pfam" id="PF03007">
    <property type="entry name" value="WS_DGAT_cat"/>
    <property type="match status" value="1"/>
</dbReference>
<comment type="pathway">
    <text evidence="2">Lipid metabolism.</text>
</comment>
<evidence type="ECO:0000256" key="8">
    <source>
        <dbReference type="ARBA" id="ARBA00023098"/>
    </source>
</evidence>
<dbReference type="EC" id="2.3.1.20" evidence="4"/>
<dbReference type="InterPro" id="IPR009721">
    <property type="entry name" value="O-acyltransferase_WSD1_C"/>
</dbReference>
<evidence type="ECO:0000256" key="7">
    <source>
        <dbReference type="ARBA" id="ARBA00022798"/>
    </source>
</evidence>
<gene>
    <name evidence="14" type="ORF">JOE42_002778</name>
</gene>
<feature type="compositionally biased region" description="Low complexity" evidence="11">
    <location>
        <begin position="204"/>
        <end position="223"/>
    </location>
</feature>
<evidence type="ECO:0000256" key="6">
    <source>
        <dbReference type="ARBA" id="ARBA00022679"/>
    </source>
</evidence>
<evidence type="ECO:0000259" key="12">
    <source>
        <dbReference type="Pfam" id="PF03007"/>
    </source>
</evidence>
<evidence type="ECO:0000256" key="10">
    <source>
        <dbReference type="ARBA" id="ARBA00048109"/>
    </source>
</evidence>
<evidence type="ECO:0000256" key="4">
    <source>
        <dbReference type="ARBA" id="ARBA00013244"/>
    </source>
</evidence>
<evidence type="ECO:0000313" key="14">
    <source>
        <dbReference type="EMBL" id="MBM7416045.1"/>
    </source>
</evidence>
<evidence type="ECO:0000259" key="13">
    <source>
        <dbReference type="Pfam" id="PF06974"/>
    </source>
</evidence>
<dbReference type="PANTHER" id="PTHR31650:SF1">
    <property type="entry name" value="WAX ESTER SYNTHASE_DIACYLGLYCEROL ACYLTRANSFERASE 4-RELATED"/>
    <property type="match status" value="1"/>
</dbReference>
<dbReference type="Proteomes" id="UP000703038">
    <property type="component" value="Unassembled WGS sequence"/>
</dbReference>
<evidence type="ECO:0000256" key="3">
    <source>
        <dbReference type="ARBA" id="ARBA00009587"/>
    </source>
</evidence>
<dbReference type="PANTHER" id="PTHR31650">
    <property type="entry name" value="O-ACYLTRANSFERASE (WSD1-LIKE) FAMILY PROTEIN"/>
    <property type="match status" value="1"/>
</dbReference>
<comment type="caution">
    <text evidence="14">The sequence shown here is derived from an EMBL/GenBank/DDBJ whole genome shotgun (WGS) entry which is preliminary data.</text>
</comment>
<dbReference type="EMBL" id="JAFBBK010000001">
    <property type="protein sequence ID" value="MBM7416045.1"/>
    <property type="molecule type" value="Genomic_DNA"/>
</dbReference>
<dbReference type="InterPro" id="IPR004255">
    <property type="entry name" value="O-acyltransferase_WSD1_N"/>
</dbReference>
<feature type="region of interest" description="Disordered" evidence="11">
    <location>
        <begin position="204"/>
        <end position="226"/>
    </location>
</feature>
<feature type="domain" description="O-acyltransferase WSD1 C-terminal" evidence="13">
    <location>
        <begin position="301"/>
        <end position="450"/>
    </location>
</feature>
<evidence type="ECO:0000256" key="5">
    <source>
        <dbReference type="ARBA" id="ARBA00022516"/>
    </source>
</evidence>
<comment type="similarity">
    <text evidence="3">Belongs to the long-chain O-acyltransferase family.</text>
</comment>
<keyword evidence="6" id="KW-0808">Transferase</keyword>
<evidence type="ECO:0000256" key="1">
    <source>
        <dbReference type="ARBA" id="ARBA00004771"/>
    </source>
</evidence>
<keyword evidence="15" id="KW-1185">Reference proteome</keyword>
<dbReference type="InterPro" id="IPR045034">
    <property type="entry name" value="O-acyltransferase_WSD1-like"/>
</dbReference>
<dbReference type="InterPro" id="IPR023213">
    <property type="entry name" value="CAT-like_dom_sf"/>
</dbReference>
<proteinExistence type="inferred from homology"/>
<evidence type="ECO:0000313" key="15">
    <source>
        <dbReference type="Proteomes" id="UP000703038"/>
    </source>
</evidence>
<reference evidence="14 15" key="1">
    <citation type="submission" date="2021-01" db="EMBL/GenBank/DDBJ databases">
        <title>Genomics of switchgrass bacterial isolates.</title>
        <authorList>
            <person name="Shade A."/>
        </authorList>
    </citation>
    <scope>NUCLEOTIDE SEQUENCE [LARGE SCALE GENOMIC DNA]</scope>
    <source>
        <strain evidence="14 15">PvP111</strain>
    </source>
</reference>
<keyword evidence="8" id="KW-0443">Lipid metabolism</keyword>
<organism evidence="14 15">
    <name type="scientific">Rhodococcoides corynebacterioides</name>
    <dbReference type="NCBI Taxonomy" id="53972"/>
    <lineage>
        <taxon>Bacteria</taxon>
        <taxon>Bacillati</taxon>
        <taxon>Actinomycetota</taxon>
        <taxon>Actinomycetes</taxon>
        <taxon>Mycobacteriales</taxon>
        <taxon>Nocardiaceae</taxon>
        <taxon>Rhodococcoides</taxon>
    </lineage>
</organism>
<comment type="pathway">
    <text evidence="1">Glycerolipid metabolism; triacylglycerol biosynthesis.</text>
</comment>
<dbReference type="RefSeq" id="WP_204868947.1">
    <property type="nucleotide sequence ID" value="NZ_JAFBBK010000001.1"/>
</dbReference>